<accession>A0A382ATP9</accession>
<keyword evidence="1" id="KW-0472">Membrane</keyword>
<keyword evidence="1" id="KW-0812">Transmembrane</keyword>
<gene>
    <name evidence="2" type="ORF">METZ01_LOCUS157759</name>
</gene>
<feature type="transmembrane region" description="Helical" evidence="1">
    <location>
        <begin position="35"/>
        <end position="52"/>
    </location>
</feature>
<proteinExistence type="predicted"/>
<evidence type="ECO:0000256" key="1">
    <source>
        <dbReference type="SAM" id="Phobius"/>
    </source>
</evidence>
<name>A0A382ATP9_9ZZZZ</name>
<dbReference type="AlphaFoldDB" id="A0A382ATP9"/>
<sequence length="58" mass="6346">MKGKKVVSVFLILIGIAVAMPFNYIYGIEAPGVDLVWAAVGIAMISFGVYSLKKERNR</sequence>
<protein>
    <submittedName>
        <fullName evidence="2">Uncharacterized protein</fullName>
    </submittedName>
</protein>
<evidence type="ECO:0000313" key="2">
    <source>
        <dbReference type="EMBL" id="SVB04905.1"/>
    </source>
</evidence>
<reference evidence="2" key="1">
    <citation type="submission" date="2018-05" db="EMBL/GenBank/DDBJ databases">
        <authorList>
            <person name="Lanie J.A."/>
            <person name="Ng W.-L."/>
            <person name="Kazmierczak K.M."/>
            <person name="Andrzejewski T.M."/>
            <person name="Davidsen T.M."/>
            <person name="Wayne K.J."/>
            <person name="Tettelin H."/>
            <person name="Glass J.I."/>
            <person name="Rusch D."/>
            <person name="Podicherti R."/>
            <person name="Tsui H.-C.T."/>
            <person name="Winkler M.E."/>
        </authorList>
    </citation>
    <scope>NUCLEOTIDE SEQUENCE</scope>
</reference>
<keyword evidence="1" id="KW-1133">Transmembrane helix</keyword>
<dbReference type="EMBL" id="UINC01026802">
    <property type="protein sequence ID" value="SVB04905.1"/>
    <property type="molecule type" value="Genomic_DNA"/>
</dbReference>
<organism evidence="2">
    <name type="scientific">marine metagenome</name>
    <dbReference type="NCBI Taxonomy" id="408172"/>
    <lineage>
        <taxon>unclassified sequences</taxon>
        <taxon>metagenomes</taxon>
        <taxon>ecological metagenomes</taxon>
    </lineage>
</organism>